<proteinExistence type="predicted"/>
<feature type="region of interest" description="Disordered" evidence="1">
    <location>
        <begin position="275"/>
        <end position="297"/>
    </location>
</feature>
<sequence>MVPEFLEKYSQDPVSWMDWSFHNVKKLSETSDEFKRAAAEVVKNELKFGNFEIFHFSMFSQGPLALFVRRLRKLRQGADRMTFSFTFPGEYRTASTFTLADALLWLQRESNSSALHCTKKIKNKSGKELMVPEFLANYPIDPLYWMDWSFHNVRKLSEISDEFKKAAAEILANDITSKKTDLFTFAVFSEGPLAKYVRCFVKLQPAERVSKLKFEYSMEWLYRERARKLLLSLDSSSGALDDIKNVKHESAERFSQPKFEYSMPRVQRERTRKLCQLDSTSGAPDSVKKIKQEQGNK</sequence>
<dbReference type="Proteomes" id="UP001163823">
    <property type="component" value="Chromosome 1"/>
</dbReference>
<name>A0AAD7VN26_QUISA</name>
<gene>
    <name evidence="2" type="ORF">O6P43_000795</name>
</gene>
<comment type="caution">
    <text evidence="2">The sequence shown here is derived from an EMBL/GenBank/DDBJ whole genome shotgun (WGS) entry which is preliminary data.</text>
</comment>
<dbReference type="EMBL" id="JARAOO010000001">
    <property type="protein sequence ID" value="KAJ7981548.1"/>
    <property type="molecule type" value="Genomic_DNA"/>
</dbReference>
<evidence type="ECO:0000313" key="3">
    <source>
        <dbReference type="Proteomes" id="UP001163823"/>
    </source>
</evidence>
<keyword evidence="3" id="KW-1185">Reference proteome</keyword>
<dbReference type="AlphaFoldDB" id="A0AAD7VN26"/>
<evidence type="ECO:0000313" key="2">
    <source>
        <dbReference type="EMBL" id="KAJ7981548.1"/>
    </source>
</evidence>
<accession>A0AAD7VN26</accession>
<protein>
    <submittedName>
        <fullName evidence="2">Uncharacterized protein</fullName>
    </submittedName>
</protein>
<evidence type="ECO:0000256" key="1">
    <source>
        <dbReference type="SAM" id="MobiDB-lite"/>
    </source>
</evidence>
<organism evidence="2 3">
    <name type="scientific">Quillaja saponaria</name>
    <name type="common">Soap bark tree</name>
    <dbReference type="NCBI Taxonomy" id="32244"/>
    <lineage>
        <taxon>Eukaryota</taxon>
        <taxon>Viridiplantae</taxon>
        <taxon>Streptophyta</taxon>
        <taxon>Embryophyta</taxon>
        <taxon>Tracheophyta</taxon>
        <taxon>Spermatophyta</taxon>
        <taxon>Magnoliopsida</taxon>
        <taxon>eudicotyledons</taxon>
        <taxon>Gunneridae</taxon>
        <taxon>Pentapetalae</taxon>
        <taxon>rosids</taxon>
        <taxon>fabids</taxon>
        <taxon>Fabales</taxon>
        <taxon>Quillajaceae</taxon>
        <taxon>Quillaja</taxon>
    </lineage>
</organism>
<feature type="compositionally biased region" description="Basic and acidic residues" evidence="1">
    <location>
        <begin position="286"/>
        <end position="297"/>
    </location>
</feature>
<reference evidence="2 3" key="1">
    <citation type="journal article" date="2023" name="Science">
        <title>Elucidation of the pathway for biosynthesis of saponin adjuvants from the soapbark tree.</title>
        <authorList>
            <person name="Reed J."/>
            <person name="Orme A."/>
            <person name="El-Demerdash A."/>
            <person name="Owen C."/>
            <person name="Martin L.B.B."/>
            <person name="Misra R.C."/>
            <person name="Kikuchi S."/>
            <person name="Rejzek M."/>
            <person name="Martin A.C."/>
            <person name="Harkess A."/>
            <person name="Leebens-Mack J."/>
            <person name="Louveau T."/>
            <person name="Stephenson M.J."/>
            <person name="Osbourn A."/>
        </authorList>
    </citation>
    <scope>NUCLEOTIDE SEQUENCE [LARGE SCALE GENOMIC DNA]</scope>
    <source>
        <strain evidence="2">S10</strain>
    </source>
</reference>